<organism evidence="3 4">
    <name type="scientific">Candidatus Uhrbacteria bacterium RIFCSPLOWO2_02_FULL_51_9</name>
    <dbReference type="NCBI Taxonomy" id="1802410"/>
    <lineage>
        <taxon>Bacteria</taxon>
        <taxon>Candidatus Uhriibacteriota</taxon>
    </lineage>
</organism>
<sequence length="489" mass="51844">MNFLGALLSFFMGLYGVAYVGAAIVAPDAGVRFAQTAPQQGGTMPPSGDFGGGGSFGGSSGGMMGSPPGGTPGMMPGGDYGSFGGQQGGQGMMGGQQGQGNQQWQGGEGRQGGQQGGQGMMGGQQGQGNQQWQGGEGQEGQGGEGNDEERMKQDEERQKKQEEEGNKRCLKDMQRGMQGAARPIKDLEKKVAQVKRAKATVPPAVEETVAKLKAGIEQIKTAKTCDEAQEIQQGISDSMENMQDLFMQLEFAAQAPKIVKQIKQGFGMMDKMWKRALANAKKSKVDLSEQVAKGQAIYDELKAMFDQMIAAVNSGDFEQMQGMMEAGDGAEEKRQEMEEVIQTIDAVRNTGQMLKGLNQHLAGLKRGVAQLKRQKKDVTEINSCLNDAKLGVDTVKAAVAAKPVDLEALVEAFEGANDVLGACDDLIGTASGQEEEGLFDDFFGGDMQKQIQSRPRQQQGGGENETCNVNGIEVPGSCSRNESGSGFGF</sequence>
<keyword evidence="1" id="KW-0175">Coiled coil</keyword>
<feature type="coiled-coil region" evidence="1">
    <location>
        <begin position="330"/>
        <end position="374"/>
    </location>
</feature>
<accession>A0A1F7VF75</accession>
<feature type="compositionally biased region" description="Basic and acidic residues" evidence="2">
    <location>
        <begin position="148"/>
        <end position="174"/>
    </location>
</feature>
<feature type="compositionally biased region" description="Gly residues" evidence="2">
    <location>
        <begin position="134"/>
        <end position="144"/>
    </location>
</feature>
<dbReference type="AlphaFoldDB" id="A0A1F7VF75"/>
<evidence type="ECO:0000256" key="2">
    <source>
        <dbReference type="SAM" id="MobiDB-lite"/>
    </source>
</evidence>
<evidence type="ECO:0000313" key="3">
    <source>
        <dbReference type="EMBL" id="OGL89159.1"/>
    </source>
</evidence>
<evidence type="ECO:0000256" key="1">
    <source>
        <dbReference type="SAM" id="Coils"/>
    </source>
</evidence>
<reference evidence="3 4" key="1">
    <citation type="journal article" date="2016" name="Nat. Commun.">
        <title>Thousands of microbial genomes shed light on interconnected biogeochemical processes in an aquifer system.</title>
        <authorList>
            <person name="Anantharaman K."/>
            <person name="Brown C.T."/>
            <person name="Hug L.A."/>
            <person name="Sharon I."/>
            <person name="Castelle C.J."/>
            <person name="Probst A.J."/>
            <person name="Thomas B.C."/>
            <person name="Singh A."/>
            <person name="Wilkins M.J."/>
            <person name="Karaoz U."/>
            <person name="Brodie E.L."/>
            <person name="Williams K.H."/>
            <person name="Hubbard S.S."/>
            <person name="Banfield J.F."/>
        </authorList>
    </citation>
    <scope>NUCLEOTIDE SEQUENCE [LARGE SCALE GENOMIC DNA]</scope>
</reference>
<proteinExistence type="predicted"/>
<feature type="region of interest" description="Disordered" evidence="2">
    <location>
        <begin position="449"/>
        <end position="475"/>
    </location>
</feature>
<feature type="compositionally biased region" description="Gly residues" evidence="2">
    <location>
        <begin position="49"/>
        <end position="98"/>
    </location>
</feature>
<feature type="region of interest" description="Disordered" evidence="2">
    <location>
        <begin position="37"/>
        <end position="180"/>
    </location>
</feature>
<comment type="caution">
    <text evidence="3">The sequence shown here is derived from an EMBL/GenBank/DDBJ whole genome shotgun (WGS) entry which is preliminary data.</text>
</comment>
<protein>
    <submittedName>
        <fullName evidence="3">Uncharacterized protein</fullName>
    </submittedName>
</protein>
<name>A0A1F7VF75_9BACT</name>
<gene>
    <name evidence="3" type="ORF">A3H75_00800</name>
</gene>
<feature type="compositionally biased region" description="Gly residues" evidence="2">
    <location>
        <begin position="106"/>
        <end position="126"/>
    </location>
</feature>
<dbReference type="EMBL" id="MGES01000012">
    <property type="protein sequence ID" value="OGL89159.1"/>
    <property type="molecule type" value="Genomic_DNA"/>
</dbReference>
<dbReference type="Proteomes" id="UP000176678">
    <property type="component" value="Unassembled WGS sequence"/>
</dbReference>
<evidence type="ECO:0000313" key="4">
    <source>
        <dbReference type="Proteomes" id="UP000176678"/>
    </source>
</evidence>